<evidence type="ECO:0000259" key="5">
    <source>
        <dbReference type="PROSITE" id="PS50042"/>
    </source>
</evidence>
<dbReference type="SUPFAM" id="SSF51206">
    <property type="entry name" value="cAMP-binding domain-like"/>
    <property type="match status" value="1"/>
</dbReference>
<dbReference type="InterPro" id="IPR012318">
    <property type="entry name" value="HTH_CRP"/>
</dbReference>
<dbReference type="SMART" id="SM00419">
    <property type="entry name" value="HTH_CRP"/>
    <property type="match status" value="1"/>
</dbReference>
<dbReference type="InterPro" id="IPR036388">
    <property type="entry name" value="WH-like_DNA-bd_sf"/>
</dbReference>
<evidence type="ECO:0000256" key="4">
    <source>
        <dbReference type="ARBA" id="ARBA00023163"/>
    </source>
</evidence>
<keyword evidence="1" id="KW-0805">Transcription regulation</keyword>
<keyword evidence="8" id="KW-1185">Reference proteome</keyword>
<keyword evidence="4" id="KW-0804">Transcription</keyword>
<name>A0A4Y9AAT6_9BACI</name>
<dbReference type="InterPro" id="IPR014710">
    <property type="entry name" value="RmlC-like_jellyroll"/>
</dbReference>
<organism evidence="7 8">
    <name type="scientific">Lentibacillus salicampi</name>
    <dbReference type="NCBI Taxonomy" id="175306"/>
    <lineage>
        <taxon>Bacteria</taxon>
        <taxon>Bacillati</taxon>
        <taxon>Bacillota</taxon>
        <taxon>Bacilli</taxon>
        <taxon>Bacillales</taxon>
        <taxon>Bacillaceae</taxon>
        <taxon>Lentibacillus</taxon>
    </lineage>
</organism>
<evidence type="ECO:0000256" key="2">
    <source>
        <dbReference type="ARBA" id="ARBA00023125"/>
    </source>
</evidence>
<proteinExistence type="predicted"/>
<dbReference type="PROSITE" id="PS51063">
    <property type="entry name" value="HTH_CRP_2"/>
    <property type="match status" value="1"/>
</dbReference>
<dbReference type="EMBL" id="SRHY01000031">
    <property type="protein sequence ID" value="TFJ92030.1"/>
    <property type="molecule type" value="Genomic_DNA"/>
</dbReference>
<dbReference type="PANTHER" id="PTHR24567:SF74">
    <property type="entry name" value="HTH-TYPE TRANSCRIPTIONAL REGULATOR ARCR"/>
    <property type="match status" value="1"/>
</dbReference>
<dbReference type="SUPFAM" id="SSF46785">
    <property type="entry name" value="Winged helix' DNA-binding domain"/>
    <property type="match status" value="1"/>
</dbReference>
<dbReference type="InterPro" id="IPR050397">
    <property type="entry name" value="Env_Response_Regulators"/>
</dbReference>
<evidence type="ECO:0000259" key="6">
    <source>
        <dbReference type="PROSITE" id="PS51063"/>
    </source>
</evidence>
<keyword evidence="3" id="KW-0010">Activator</keyword>
<keyword evidence="2" id="KW-0238">DNA-binding</keyword>
<dbReference type="PROSITE" id="PS50042">
    <property type="entry name" value="CNMP_BINDING_3"/>
    <property type="match status" value="1"/>
</dbReference>
<dbReference type="CDD" id="cd00038">
    <property type="entry name" value="CAP_ED"/>
    <property type="match status" value="1"/>
</dbReference>
<evidence type="ECO:0000313" key="7">
    <source>
        <dbReference type="EMBL" id="TFJ92030.1"/>
    </source>
</evidence>
<comment type="caution">
    <text evidence="7">The sequence shown here is derived from an EMBL/GenBank/DDBJ whole genome shotgun (WGS) entry which is preliminary data.</text>
</comment>
<gene>
    <name evidence="7" type="ORF">E4U82_14535</name>
</gene>
<dbReference type="AlphaFoldDB" id="A0A4Y9AAT6"/>
<dbReference type="Pfam" id="PF00027">
    <property type="entry name" value="cNMP_binding"/>
    <property type="match status" value="1"/>
</dbReference>
<accession>A0A4Y9AAT6</accession>
<dbReference type="Gene3D" id="1.10.10.10">
    <property type="entry name" value="Winged helix-like DNA-binding domain superfamily/Winged helix DNA-binding domain"/>
    <property type="match status" value="1"/>
</dbReference>
<dbReference type="RefSeq" id="WP_135110882.1">
    <property type="nucleotide sequence ID" value="NZ_SRHY01000031.1"/>
</dbReference>
<protein>
    <submittedName>
        <fullName evidence="7">Crp/Fnr family transcriptional regulator</fullName>
    </submittedName>
</protein>
<dbReference type="SMART" id="SM00100">
    <property type="entry name" value="cNMP"/>
    <property type="match status" value="1"/>
</dbReference>
<evidence type="ECO:0000256" key="3">
    <source>
        <dbReference type="ARBA" id="ARBA00023159"/>
    </source>
</evidence>
<dbReference type="GO" id="GO:0005829">
    <property type="term" value="C:cytosol"/>
    <property type="evidence" value="ECO:0007669"/>
    <property type="project" value="TreeGrafter"/>
</dbReference>
<evidence type="ECO:0000313" key="8">
    <source>
        <dbReference type="Proteomes" id="UP000298484"/>
    </source>
</evidence>
<dbReference type="InterPro" id="IPR000595">
    <property type="entry name" value="cNMP-bd_dom"/>
</dbReference>
<dbReference type="InterPro" id="IPR036390">
    <property type="entry name" value="WH_DNA-bd_sf"/>
</dbReference>
<reference evidence="7 8" key="1">
    <citation type="submission" date="2019-03" db="EMBL/GenBank/DDBJ databases">
        <title>Genome sequence of Lentibacillus salicampi ATCC BAA-719.</title>
        <authorList>
            <person name="Maclea K.S."/>
            <person name="Simoes Junior M."/>
        </authorList>
    </citation>
    <scope>NUCLEOTIDE SEQUENCE [LARGE SCALE GENOMIC DNA]</scope>
    <source>
        <strain evidence="7 8">ATCC BAA-719</strain>
    </source>
</reference>
<dbReference type="OrthoDB" id="9810708at2"/>
<dbReference type="InterPro" id="IPR018490">
    <property type="entry name" value="cNMP-bd_dom_sf"/>
</dbReference>
<dbReference type="GO" id="GO:0003677">
    <property type="term" value="F:DNA binding"/>
    <property type="evidence" value="ECO:0007669"/>
    <property type="project" value="UniProtKB-KW"/>
</dbReference>
<feature type="domain" description="HTH crp-type" evidence="6">
    <location>
        <begin position="138"/>
        <end position="211"/>
    </location>
</feature>
<evidence type="ECO:0000256" key="1">
    <source>
        <dbReference type="ARBA" id="ARBA00023015"/>
    </source>
</evidence>
<dbReference type="Gene3D" id="2.60.120.10">
    <property type="entry name" value="Jelly Rolls"/>
    <property type="match status" value="1"/>
</dbReference>
<feature type="domain" description="Cyclic nucleotide-binding" evidence="5">
    <location>
        <begin position="4"/>
        <end position="107"/>
    </location>
</feature>
<dbReference type="GO" id="GO:0003700">
    <property type="term" value="F:DNA-binding transcription factor activity"/>
    <property type="evidence" value="ECO:0007669"/>
    <property type="project" value="TreeGrafter"/>
</dbReference>
<dbReference type="Proteomes" id="UP000298484">
    <property type="component" value="Unassembled WGS sequence"/>
</dbReference>
<dbReference type="Pfam" id="PF13545">
    <property type="entry name" value="HTH_Crp_2"/>
    <property type="match status" value="1"/>
</dbReference>
<dbReference type="PANTHER" id="PTHR24567">
    <property type="entry name" value="CRP FAMILY TRANSCRIPTIONAL REGULATORY PROTEIN"/>
    <property type="match status" value="1"/>
</dbReference>
<sequence>MEPILERLSASDCDTLIAASNELHIPKNSLVFEEGAPADHLYFLHSGKVRIFKHIEPHRELTVFTRGINDGFGEIGVFGGDRYSNAAKALQGSVVSAVKRETIADILSQNGRVGLHFTRWIAESLEASKAKIRDYVAFGSEGAVASVFVRYANMHGVVTPEGVRITEPVMIQDISRHIAVSRETVSRIVNKWKKQGIIVNDNKFYLIKNMNYFTKMLACHQCSVENCVL</sequence>